<keyword evidence="2" id="KW-1133">Transmembrane helix</keyword>
<dbReference type="Proteomes" id="UP000009168">
    <property type="component" value="Unassembled WGS sequence"/>
</dbReference>
<feature type="region of interest" description="Disordered" evidence="1">
    <location>
        <begin position="693"/>
        <end position="760"/>
    </location>
</feature>
<evidence type="ECO:0000256" key="1">
    <source>
        <dbReference type="SAM" id="MobiDB-lite"/>
    </source>
</evidence>
<evidence type="ECO:0000313" key="4">
    <source>
        <dbReference type="Proteomes" id="UP000009168"/>
    </source>
</evidence>
<dbReference type="PANTHER" id="PTHR31398">
    <property type="entry name" value="MEIOTIC NUCLEAR DIVISION PROTEIN 1 HOMOLOG"/>
    <property type="match status" value="1"/>
</dbReference>
<keyword evidence="4" id="KW-1185">Reference proteome</keyword>
<evidence type="ECO:0000313" key="3">
    <source>
        <dbReference type="EMBL" id="EAR89262.2"/>
    </source>
</evidence>
<feature type="region of interest" description="Disordered" evidence="1">
    <location>
        <begin position="1136"/>
        <end position="1155"/>
    </location>
</feature>
<dbReference type="GO" id="GO:0007131">
    <property type="term" value="P:reciprocal meiotic recombination"/>
    <property type="evidence" value="ECO:0007669"/>
    <property type="project" value="TreeGrafter"/>
</dbReference>
<feature type="region of interest" description="Disordered" evidence="1">
    <location>
        <begin position="1241"/>
        <end position="1260"/>
    </location>
</feature>
<proteinExistence type="predicted"/>
<accession>I7M728</accession>
<dbReference type="GO" id="GO:0005634">
    <property type="term" value="C:nucleus"/>
    <property type="evidence" value="ECO:0007669"/>
    <property type="project" value="TreeGrafter"/>
</dbReference>
<reference evidence="4" key="1">
    <citation type="journal article" date="2006" name="PLoS Biol.">
        <title>Macronuclear genome sequence of the ciliate Tetrahymena thermophila, a model eukaryote.</title>
        <authorList>
            <person name="Eisen J.A."/>
            <person name="Coyne R.S."/>
            <person name="Wu M."/>
            <person name="Wu D."/>
            <person name="Thiagarajan M."/>
            <person name="Wortman J.R."/>
            <person name="Badger J.H."/>
            <person name="Ren Q."/>
            <person name="Amedeo P."/>
            <person name="Jones K.M."/>
            <person name="Tallon L.J."/>
            <person name="Delcher A.L."/>
            <person name="Salzberg S.L."/>
            <person name="Silva J.C."/>
            <person name="Haas B.J."/>
            <person name="Majoros W.H."/>
            <person name="Farzad M."/>
            <person name="Carlton J.M."/>
            <person name="Smith R.K. Jr."/>
            <person name="Garg J."/>
            <person name="Pearlman R.E."/>
            <person name="Karrer K.M."/>
            <person name="Sun L."/>
            <person name="Manning G."/>
            <person name="Elde N.C."/>
            <person name="Turkewitz A.P."/>
            <person name="Asai D.J."/>
            <person name="Wilkes D.E."/>
            <person name="Wang Y."/>
            <person name="Cai H."/>
            <person name="Collins K."/>
            <person name="Stewart B.A."/>
            <person name="Lee S.R."/>
            <person name="Wilamowska K."/>
            <person name="Weinberg Z."/>
            <person name="Ruzzo W.L."/>
            <person name="Wloga D."/>
            <person name="Gaertig J."/>
            <person name="Frankel J."/>
            <person name="Tsao C.-C."/>
            <person name="Gorovsky M.A."/>
            <person name="Keeling P.J."/>
            <person name="Waller R.F."/>
            <person name="Patron N.J."/>
            <person name="Cherry J.M."/>
            <person name="Stover N.A."/>
            <person name="Krieger C.J."/>
            <person name="del Toro C."/>
            <person name="Ryder H.F."/>
            <person name="Williamson S.C."/>
            <person name="Barbeau R.A."/>
            <person name="Hamilton E.P."/>
            <person name="Orias E."/>
        </authorList>
    </citation>
    <scope>NUCLEOTIDE SEQUENCE [LARGE SCALE GENOMIC DNA]</scope>
    <source>
        <strain evidence="4">SB210</strain>
    </source>
</reference>
<feature type="compositionally biased region" description="Polar residues" evidence="1">
    <location>
        <begin position="1293"/>
        <end position="1324"/>
    </location>
</feature>
<evidence type="ECO:0000256" key="2">
    <source>
        <dbReference type="SAM" id="Phobius"/>
    </source>
</evidence>
<feature type="compositionally biased region" description="Polar residues" evidence="1">
    <location>
        <begin position="1202"/>
        <end position="1220"/>
    </location>
</feature>
<feature type="region of interest" description="Disordered" evidence="1">
    <location>
        <begin position="1270"/>
        <end position="1324"/>
    </location>
</feature>
<feature type="compositionally biased region" description="Polar residues" evidence="1">
    <location>
        <begin position="722"/>
        <end position="731"/>
    </location>
</feature>
<dbReference type="KEGG" id="tet:TTHERM_00370770"/>
<keyword evidence="2" id="KW-0472">Membrane</keyword>
<feature type="compositionally biased region" description="Low complexity" evidence="1">
    <location>
        <begin position="795"/>
        <end position="809"/>
    </location>
</feature>
<feature type="compositionally biased region" description="Basic and acidic residues" evidence="1">
    <location>
        <begin position="1245"/>
        <end position="1259"/>
    </location>
</feature>
<protein>
    <submittedName>
        <fullName evidence="3">Transmembrane protein, putative</fullName>
    </submittedName>
</protein>
<name>I7M728_TETTS</name>
<organism evidence="3 4">
    <name type="scientific">Tetrahymena thermophila (strain SB210)</name>
    <dbReference type="NCBI Taxonomy" id="312017"/>
    <lineage>
        <taxon>Eukaryota</taxon>
        <taxon>Sar</taxon>
        <taxon>Alveolata</taxon>
        <taxon>Ciliophora</taxon>
        <taxon>Intramacronucleata</taxon>
        <taxon>Oligohymenophorea</taxon>
        <taxon>Hymenostomatida</taxon>
        <taxon>Tetrahymenina</taxon>
        <taxon>Tetrahymenidae</taxon>
        <taxon>Tetrahymena</taxon>
    </lineage>
</organism>
<dbReference type="GeneID" id="7827866"/>
<feature type="region of interest" description="Disordered" evidence="1">
    <location>
        <begin position="1202"/>
        <end position="1223"/>
    </location>
</feature>
<feature type="compositionally biased region" description="Low complexity" evidence="1">
    <location>
        <begin position="741"/>
        <end position="756"/>
    </location>
</feature>
<dbReference type="EMBL" id="GG662821">
    <property type="protein sequence ID" value="EAR89262.2"/>
    <property type="molecule type" value="Genomic_DNA"/>
</dbReference>
<feature type="region of interest" description="Disordered" evidence="1">
    <location>
        <begin position="784"/>
        <end position="821"/>
    </location>
</feature>
<feature type="transmembrane region" description="Helical" evidence="2">
    <location>
        <begin position="31"/>
        <end position="52"/>
    </location>
</feature>
<feature type="transmembrane region" description="Helical" evidence="2">
    <location>
        <begin position="309"/>
        <end position="329"/>
    </location>
</feature>
<keyword evidence="2 3" id="KW-0812">Transmembrane</keyword>
<dbReference type="PANTHER" id="PTHR31398:SF0">
    <property type="entry name" value="MEIOTIC NUCLEAR DIVISION PROTEIN 1 HOMOLOG"/>
    <property type="match status" value="1"/>
</dbReference>
<dbReference type="InParanoid" id="I7M728"/>
<gene>
    <name evidence="3" type="ORF">TTHERM_00370770</name>
</gene>
<dbReference type="RefSeq" id="XP_001009507.2">
    <property type="nucleotide sequence ID" value="XM_001009507.2"/>
</dbReference>
<sequence length="1324" mass="155202">MKFKLNKLKYIDLFGRRTELSMNGQKSHKTWCGTFCTIMIFTICAVSAIYYITQFFRRANPQYIYSEVYDSIYDVKQDKNTISPFSNLKIGSNGFFAMMGFENKDYNINEYKVQFTVLSQGKIVSEYKGINCSEIDYFQDLMEDSSISEMQNFQFVKENPQNFICLGNSEVDSLLFVYEAQSAIFIQLSCPDSQSCKSLNGQRVFILSSDYLVVMQDFSNPLDLYIMSNYVDLDLNYSTIVDVQLQKVLIQTDIGYLTTEYEYQQQVTFKDFKRYNQIRNPTSFSSPLLIIEIQPFSKRQIYRRSYPKFLSVLSIIGGLMKTLLVIGYFCTKPFSKISMRSELVNQLFTFEKISSKKLKKIHEIQGLSEENFNMDDNNNQKLPRSKTMTLTNRNQQKKDQIARSFEKLKDDHIKLQIYNSEQLTSLRNTPYSNYNLESNLNTEIPHSNLITARQFNGNSGQQKQFFVYPVSHYETQSIENYENLQTDFKQNLKTQHNDDGIRYSPIQKQYSNNSEILSDDQFNSANQNHANFPQILNSIDIGQKYQPKLFNKNNSFQKESQFIALNDNFIEKTNNYFKEQKIQNQNDLDNGNLKTFQTQYSQDLITQGPLTTQHNNQFMNHLDFETIKDKNNVTQSTKSSLKRLNQSRQLKHSLSQYDDNKGNQVDLQKQLEQKNLMQRRNANFDRDKKAFIKKETNRGSLFSIQDQTQNQDQEKDQKKQTSIKLTKNASLQKKDSIKPPNGQQSQAEGEQQQNGSTSRRIKSFFSSKTKEITDLIRFNINQRQQHNKEDETQKNNENLSNNQQSQSQSVEEKKKKHSNLIKQKTNKKFEGILNEKQEKSMILNIIDYVKYFFACFKDTTKVKQMKYTNKKVKKRLDIIYILEKLIEIDKLKVLLLNPDQINLFDYMPKEFVQFNSMENTEIYDKDNKFATWSLLCAEKSALDKYSNACIAYHHIQQNSNKTKIDKKLIQMLDPQVKRYFNKMLIQPEELNQYRTLLADYSLSQDEKNPDANQNMNQLYLNQQNELYNTDSHQQNIFNSQIQHNLINSNQPYLNQLHMAQSQNINYMSSNFQQQGINQFQLLEKSRNPYLNNDIFNSQRIVDKLNYSFYIPHEQQSTFSIQEKPIKGEKNQINLHQSNKSLSPKSTKHDPSKLSPDLYKYNKQSSPDFFAMNNLKNNKKLTLKYQWQAPIIEESNIFISSEQFGGSQKQPKDPNSPTQFPKQLEEKKSNLWIKRTQSIAIANQEKQSEERNNSDFDEQKSQIQMNQLSIPKVQQPAETTNGENNEEVIKFENTENTSLNQSEKLTTPPSSQMKNKNFKTNSNSQ</sequence>